<dbReference type="EMBL" id="QDHA01000039">
    <property type="protein sequence ID" value="RCJ07289.1"/>
    <property type="molecule type" value="Genomic_DNA"/>
</dbReference>
<protein>
    <submittedName>
        <fullName evidence="1">Uncharacterized protein</fullName>
    </submittedName>
</protein>
<name>A0A367PHE4_CUPNE</name>
<sequence length="253" mass="29221">MIGRLLQEDEARREQQAKSGFSWDGPRFASRFERRRLCFLSNLLTVLLQFDVQPTIRGRDAREIYVRVGDSPIAMSVDATIKLRPRGRAAAKDPDREPMAIEIEIARWQHGEAEERLFWCDDATGKVERQLREIAIAIVWAGERQLRKGRQFFYEMDCRSYQHALEQEHQRREAAEQRERDRLAQAEADRVARLLAQVSAHQQADQIRHYVQQVNDTPSAVESRAFNGDRKAWAAWALAIADQIDPLKPGGES</sequence>
<comment type="caution">
    <text evidence="1">The sequence shown here is derived from an EMBL/GenBank/DDBJ whole genome shotgun (WGS) entry which is preliminary data.</text>
</comment>
<organism evidence="1 2">
    <name type="scientific">Cupriavidus necator</name>
    <name type="common">Alcaligenes eutrophus</name>
    <name type="synonym">Ralstonia eutropha</name>
    <dbReference type="NCBI Taxonomy" id="106590"/>
    <lineage>
        <taxon>Bacteria</taxon>
        <taxon>Pseudomonadati</taxon>
        <taxon>Pseudomonadota</taxon>
        <taxon>Betaproteobacteria</taxon>
        <taxon>Burkholderiales</taxon>
        <taxon>Burkholderiaceae</taxon>
        <taxon>Cupriavidus</taxon>
    </lineage>
</organism>
<dbReference type="Proteomes" id="UP000253501">
    <property type="component" value="Unassembled WGS sequence"/>
</dbReference>
<reference evidence="1 2" key="1">
    <citation type="submission" date="2018-04" db="EMBL/GenBank/DDBJ databases">
        <title>Cupriavidus necator CR12 genome sequencing and assembly.</title>
        <authorList>
            <person name="Ben Fekih I."/>
            <person name="Mazhar H.S."/>
            <person name="Bello S.K."/>
            <person name="Rensing C."/>
        </authorList>
    </citation>
    <scope>NUCLEOTIDE SEQUENCE [LARGE SCALE GENOMIC DNA]</scope>
    <source>
        <strain evidence="1 2">CR12</strain>
    </source>
</reference>
<proteinExistence type="predicted"/>
<dbReference type="AlphaFoldDB" id="A0A367PHE4"/>
<accession>A0A367PHE4</accession>
<gene>
    <name evidence="1" type="ORF">DDK22_16535</name>
</gene>
<evidence type="ECO:0000313" key="1">
    <source>
        <dbReference type="EMBL" id="RCJ07289.1"/>
    </source>
</evidence>
<evidence type="ECO:0000313" key="2">
    <source>
        <dbReference type="Proteomes" id="UP000253501"/>
    </source>
</evidence>